<name>A0A654ZCU5_MYCTX</name>
<reference evidence="1 2" key="1">
    <citation type="submission" date="2015-03" db="EMBL/GenBank/DDBJ databases">
        <authorList>
            <consortium name="Pathogen Informatics"/>
        </authorList>
    </citation>
    <scope>NUCLEOTIDE SEQUENCE [LARGE SCALE GENOMIC DNA]</scope>
    <source>
        <strain evidence="1 2">Bir 185</strain>
    </source>
</reference>
<dbReference type="Proteomes" id="UP000050164">
    <property type="component" value="Unassembled WGS sequence"/>
</dbReference>
<evidence type="ECO:0000313" key="2">
    <source>
        <dbReference type="Proteomes" id="UP000050164"/>
    </source>
</evidence>
<evidence type="ECO:0000313" key="1">
    <source>
        <dbReference type="EMBL" id="CKR40698.1"/>
    </source>
</evidence>
<gene>
    <name evidence="1" type="ORF">ERS027659_01335</name>
</gene>
<protein>
    <submittedName>
        <fullName evidence="1">Uncharacterized protein</fullName>
    </submittedName>
</protein>
<dbReference type="AlphaFoldDB" id="A0A654ZCU5"/>
<proteinExistence type="predicted"/>
<accession>A0A654ZCU5</accession>
<organism evidence="1 2">
    <name type="scientific">Mycobacterium tuberculosis</name>
    <dbReference type="NCBI Taxonomy" id="1773"/>
    <lineage>
        <taxon>Bacteria</taxon>
        <taxon>Bacillati</taxon>
        <taxon>Actinomycetota</taxon>
        <taxon>Actinomycetes</taxon>
        <taxon>Mycobacteriales</taxon>
        <taxon>Mycobacteriaceae</taxon>
        <taxon>Mycobacterium</taxon>
        <taxon>Mycobacterium tuberculosis complex</taxon>
    </lineage>
</organism>
<sequence>MTFLISSFSCGRYGSSQNSTGIPEMRARVTASLTQSRIGASLTMHMRQMSPASTFSVSSTSPVATSTMLATPSSGISNVLSCEPYSSACWAIRPTLGTVPIVVGSNWPFVLQKLMIS</sequence>
<dbReference type="EMBL" id="CNFT01000236">
    <property type="protein sequence ID" value="CKR40698.1"/>
    <property type="molecule type" value="Genomic_DNA"/>
</dbReference>